<feature type="region of interest" description="Disordered" evidence="1">
    <location>
        <begin position="49"/>
        <end position="70"/>
    </location>
</feature>
<sequence>MALREILNIRQVEVTDEVGQLQDAFQVVFLTEATSGRKSIEIPASDFTPDTARARAEERARQLDTAVGGE</sequence>
<proteinExistence type="predicted"/>
<name>D5L2D7_9VIRU</name>
<reference evidence="2" key="1">
    <citation type="journal article" date="2010" name="Environ. Microbiol.">
        <title>The metavirome of a hypersaline environment.</title>
        <authorList>
            <person name="Santos F."/>
            <person name="Yarza P."/>
            <person name="Parro V."/>
            <person name="Briones C."/>
            <person name="Anton J."/>
        </authorList>
    </citation>
    <scope>NUCLEOTIDE SEQUENCE</scope>
</reference>
<accession>D5L2D7</accession>
<protein>
    <submittedName>
        <fullName evidence="2">Uncharacterized protein</fullName>
    </submittedName>
</protein>
<evidence type="ECO:0000256" key="1">
    <source>
        <dbReference type="SAM" id="MobiDB-lite"/>
    </source>
</evidence>
<organism evidence="2">
    <name type="scientific">uncultured virus</name>
    <dbReference type="NCBI Taxonomy" id="340016"/>
    <lineage>
        <taxon>Viruses</taxon>
        <taxon>environmental samples</taxon>
    </lineage>
</organism>
<dbReference type="EMBL" id="GU735182">
    <property type="protein sequence ID" value="ADE29196.1"/>
    <property type="molecule type" value="Genomic_DNA"/>
</dbReference>
<feature type="compositionally biased region" description="Basic and acidic residues" evidence="1">
    <location>
        <begin position="52"/>
        <end position="62"/>
    </location>
</feature>
<evidence type="ECO:0000313" key="2">
    <source>
        <dbReference type="EMBL" id="ADE29196.1"/>
    </source>
</evidence>